<dbReference type="RefSeq" id="XP_022237846.1">
    <property type="nucleotide sequence ID" value="XM_022382138.1"/>
</dbReference>
<dbReference type="InterPro" id="IPR000219">
    <property type="entry name" value="DH_dom"/>
</dbReference>
<dbReference type="InterPro" id="IPR051336">
    <property type="entry name" value="RhoGEF_Guanine_NuclExch_SF"/>
</dbReference>
<feature type="region of interest" description="Disordered" evidence="2">
    <location>
        <begin position="552"/>
        <end position="595"/>
    </location>
</feature>
<evidence type="ECO:0000256" key="1">
    <source>
        <dbReference type="ARBA" id="ARBA00022658"/>
    </source>
</evidence>
<dbReference type="InterPro" id="IPR035899">
    <property type="entry name" value="DBL_dom_sf"/>
</dbReference>
<keyword evidence="1" id="KW-0344">Guanine-nucleotide releasing factor</keyword>
<dbReference type="Pfam" id="PF00621">
    <property type="entry name" value="RhoGEF"/>
    <property type="match status" value="1"/>
</dbReference>
<dbReference type="PROSITE" id="PS00741">
    <property type="entry name" value="DH_1"/>
    <property type="match status" value="1"/>
</dbReference>
<reference evidence="6" key="1">
    <citation type="submission" date="2025-08" db="UniProtKB">
        <authorList>
            <consortium name="RefSeq"/>
        </authorList>
    </citation>
    <scope>IDENTIFICATION</scope>
    <source>
        <tissue evidence="6">Muscle</tissue>
    </source>
</reference>
<evidence type="ECO:0000256" key="2">
    <source>
        <dbReference type="SAM" id="MobiDB-lite"/>
    </source>
</evidence>
<accession>A0ABM1S2J1</accession>
<dbReference type="Pfam" id="PF22697">
    <property type="entry name" value="SOS1_NGEF_PH"/>
    <property type="match status" value="1"/>
</dbReference>
<dbReference type="InterPro" id="IPR011993">
    <property type="entry name" value="PH-like_dom_sf"/>
</dbReference>
<feature type="domain" description="DH" evidence="4">
    <location>
        <begin position="71"/>
        <end position="252"/>
    </location>
</feature>
<keyword evidence="5" id="KW-1185">Reference proteome</keyword>
<dbReference type="PROSITE" id="PS50010">
    <property type="entry name" value="DH_2"/>
    <property type="match status" value="1"/>
</dbReference>
<evidence type="ECO:0000259" key="3">
    <source>
        <dbReference type="PROSITE" id="PS50003"/>
    </source>
</evidence>
<protein>
    <submittedName>
        <fullName evidence="6">Rho guanine nucleotide exchange factor 25-like isoform X2</fullName>
    </submittedName>
</protein>
<dbReference type="Proteomes" id="UP000694941">
    <property type="component" value="Unplaced"/>
</dbReference>
<evidence type="ECO:0000313" key="6">
    <source>
        <dbReference type="RefSeq" id="XP_022237846.1"/>
    </source>
</evidence>
<feature type="domain" description="PH" evidence="3">
    <location>
        <begin position="270"/>
        <end position="378"/>
    </location>
</feature>
<dbReference type="GeneID" id="106478516"/>
<evidence type="ECO:0000259" key="4">
    <source>
        <dbReference type="PROSITE" id="PS50010"/>
    </source>
</evidence>
<dbReference type="SUPFAM" id="SSF50729">
    <property type="entry name" value="PH domain-like"/>
    <property type="match status" value="1"/>
</dbReference>
<dbReference type="PANTHER" id="PTHR22826">
    <property type="entry name" value="RHO GUANINE EXCHANGE FACTOR-RELATED"/>
    <property type="match status" value="1"/>
</dbReference>
<evidence type="ECO:0000313" key="5">
    <source>
        <dbReference type="Proteomes" id="UP000694941"/>
    </source>
</evidence>
<organism evidence="5 6">
    <name type="scientific">Limulus polyphemus</name>
    <name type="common">Atlantic horseshoe crab</name>
    <dbReference type="NCBI Taxonomy" id="6850"/>
    <lineage>
        <taxon>Eukaryota</taxon>
        <taxon>Metazoa</taxon>
        <taxon>Ecdysozoa</taxon>
        <taxon>Arthropoda</taxon>
        <taxon>Chelicerata</taxon>
        <taxon>Merostomata</taxon>
        <taxon>Xiphosura</taxon>
        <taxon>Limulidae</taxon>
        <taxon>Limulus</taxon>
    </lineage>
</organism>
<dbReference type="InterPro" id="IPR001849">
    <property type="entry name" value="PH_domain"/>
</dbReference>
<dbReference type="PROSITE" id="PS50003">
    <property type="entry name" value="PH_DOMAIN"/>
    <property type="match status" value="1"/>
</dbReference>
<dbReference type="CDD" id="cd13241">
    <property type="entry name" value="PH2_Kalirin_Trio_p63RhoGEF"/>
    <property type="match status" value="1"/>
</dbReference>
<dbReference type="InterPro" id="IPR001331">
    <property type="entry name" value="GDS_CDC24_CS"/>
</dbReference>
<dbReference type="CDD" id="cd00160">
    <property type="entry name" value="RhoGEF"/>
    <property type="match status" value="1"/>
</dbReference>
<dbReference type="InterPro" id="IPR055251">
    <property type="entry name" value="SOS1_NGEF_PH"/>
</dbReference>
<proteinExistence type="predicted"/>
<name>A0ABM1S2J1_LIMPO</name>
<gene>
    <name evidence="6" type="primary">LOC106478516</name>
</gene>
<sequence>MELYPETSTDCSEVVETKTSDIMTTVVLEDMPDVANQEEISPTVSTEDFCITEIDSLHPSVEDDKEKALEKRRYVVQELLDTEEDYVKDLGSIVEGYMKVMKSGDISVPEDLKNGKDKIVFGNIEAIYEWHRDTFHGELQKCALEPGKLGPLFRRYERRLNMYVVYCQNKPKSEFIVSEYVDTYFEDVRQKLGHKLQLPDLLIKPVQRVMKYQLLLKDILKYTEKAGLEKDAEDLQKAVRIMHVVPKAANDMMNVGRLQGFDGKITAQGKLLLQGSLLVGEPSSGGKFKDRQVFFFEQIIIFSESVGQKTQFSNPVYIYKNHLQVNKMSLEEHADDEDSLKFVLRSKDPNQEGLCFVVQGMSREDRDEWVSNIRAILDTQLDFLRAIQSPIAYQKELTKDISELELGSLWNPAVHKTLSHPSSSQKPSKDSKGVCNDSLWFPGLDKKSKSIDVSSMTISRTFNDENQNNDLVSSRPKSLPRSEICKEEKQGLVCLDGKRKHSFPLEKHLSTPQHSSPKSKWSFFEGFRNTPRPKSKSNLMASSLLCASQNLDSPCNPKMGLDPSKGSGMNRRWSEVSPSHMLRPGFVSDTSDPPK</sequence>
<dbReference type="SUPFAM" id="SSF48065">
    <property type="entry name" value="DBL homology domain (DH-domain)"/>
    <property type="match status" value="1"/>
</dbReference>
<dbReference type="Gene3D" id="1.20.900.10">
    <property type="entry name" value="Dbl homology (DH) domain"/>
    <property type="match status" value="1"/>
</dbReference>
<dbReference type="Gene3D" id="2.30.29.30">
    <property type="entry name" value="Pleckstrin-homology domain (PH domain)/Phosphotyrosine-binding domain (PTB)"/>
    <property type="match status" value="1"/>
</dbReference>
<dbReference type="PANTHER" id="PTHR22826:SF106">
    <property type="entry name" value="TRIO, ISOFORM A"/>
    <property type="match status" value="1"/>
</dbReference>
<dbReference type="SMART" id="SM00325">
    <property type="entry name" value="RhoGEF"/>
    <property type="match status" value="1"/>
</dbReference>
<dbReference type="SMART" id="SM00233">
    <property type="entry name" value="PH"/>
    <property type="match status" value="1"/>
</dbReference>